<dbReference type="GO" id="GO:0042803">
    <property type="term" value="F:protein homodimerization activity"/>
    <property type="evidence" value="ECO:0007669"/>
    <property type="project" value="InterPro"/>
</dbReference>
<evidence type="ECO:0000313" key="4">
    <source>
        <dbReference type="EMBL" id="MCA9390477.1"/>
    </source>
</evidence>
<accession>A0A955RQH3</accession>
<dbReference type="InterPro" id="IPR013805">
    <property type="entry name" value="GrpE_CC"/>
</dbReference>
<feature type="non-terminal residue" evidence="4">
    <location>
        <position position="62"/>
    </location>
</feature>
<dbReference type="GO" id="GO:0000774">
    <property type="term" value="F:adenyl-nucleotide exchange factor activity"/>
    <property type="evidence" value="ECO:0007669"/>
    <property type="project" value="InterPro"/>
</dbReference>
<dbReference type="AlphaFoldDB" id="A0A955RQH3"/>
<dbReference type="EMBL" id="JAGQKX010000106">
    <property type="protein sequence ID" value="MCA9390477.1"/>
    <property type="molecule type" value="Genomic_DNA"/>
</dbReference>
<dbReference type="SUPFAM" id="SSF58014">
    <property type="entry name" value="Coiled-coil domain of nucleotide exchange factor GrpE"/>
    <property type="match status" value="1"/>
</dbReference>
<gene>
    <name evidence="4" type="primary">grpE</name>
    <name evidence="4" type="ORF">KC571_03670</name>
</gene>
<sequence>MSDETISPEEQTDESETTQQNQDVEAQLKRALADYQNLQKRFEKEKQDVVRYANENLLLNML</sequence>
<evidence type="ECO:0000313" key="5">
    <source>
        <dbReference type="Proteomes" id="UP000701698"/>
    </source>
</evidence>
<feature type="compositionally biased region" description="Acidic residues" evidence="3">
    <location>
        <begin position="1"/>
        <end position="16"/>
    </location>
</feature>
<dbReference type="GO" id="GO:0006457">
    <property type="term" value="P:protein folding"/>
    <property type="evidence" value="ECO:0007669"/>
    <property type="project" value="InterPro"/>
</dbReference>
<reference evidence="4" key="1">
    <citation type="submission" date="2020-04" db="EMBL/GenBank/DDBJ databases">
        <authorList>
            <person name="Zhang T."/>
        </authorList>
    </citation>
    <scope>NUCLEOTIDE SEQUENCE</scope>
    <source>
        <strain evidence="4">HKST-UBA01</strain>
    </source>
</reference>
<proteinExistence type="inferred from homology"/>
<keyword evidence="2" id="KW-0143">Chaperone</keyword>
<evidence type="ECO:0000256" key="1">
    <source>
        <dbReference type="ARBA" id="ARBA00009054"/>
    </source>
</evidence>
<dbReference type="InterPro" id="IPR000740">
    <property type="entry name" value="GrpE"/>
</dbReference>
<feature type="region of interest" description="Disordered" evidence="3">
    <location>
        <begin position="1"/>
        <end position="24"/>
    </location>
</feature>
<comment type="caution">
    <text evidence="4">The sequence shown here is derived from an EMBL/GenBank/DDBJ whole genome shotgun (WGS) entry which is preliminary data.</text>
</comment>
<dbReference type="Gene3D" id="3.90.20.20">
    <property type="match status" value="1"/>
</dbReference>
<protein>
    <submittedName>
        <fullName evidence="4">Nucleotide exchange factor GrpE</fullName>
    </submittedName>
</protein>
<reference evidence="4" key="2">
    <citation type="journal article" date="2021" name="Microbiome">
        <title>Successional dynamics and alternative stable states in a saline activated sludge microbial community over 9 years.</title>
        <authorList>
            <person name="Wang Y."/>
            <person name="Ye J."/>
            <person name="Ju F."/>
            <person name="Liu L."/>
            <person name="Boyd J.A."/>
            <person name="Deng Y."/>
            <person name="Parks D.H."/>
            <person name="Jiang X."/>
            <person name="Yin X."/>
            <person name="Woodcroft B.J."/>
            <person name="Tyson G.W."/>
            <person name="Hugenholtz P."/>
            <person name="Polz M.F."/>
            <person name="Zhang T."/>
        </authorList>
    </citation>
    <scope>NUCLEOTIDE SEQUENCE</scope>
    <source>
        <strain evidence="4">HKST-UBA01</strain>
    </source>
</reference>
<organism evidence="4 5">
    <name type="scientific">candidate division WWE3 bacterium</name>
    <dbReference type="NCBI Taxonomy" id="2053526"/>
    <lineage>
        <taxon>Bacteria</taxon>
        <taxon>Katanobacteria</taxon>
    </lineage>
</organism>
<dbReference type="GO" id="GO:0051087">
    <property type="term" value="F:protein-folding chaperone binding"/>
    <property type="evidence" value="ECO:0007669"/>
    <property type="project" value="InterPro"/>
</dbReference>
<comment type="similarity">
    <text evidence="1">Belongs to the GrpE family.</text>
</comment>
<evidence type="ECO:0000256" key="2">
    <source>
        <dbReference type="ARBA" id="ARBA00023186"/>
    </source>
</evidence>
<dbReference type="Pfam" id="PF01025">
    <property type="entry name" value="GrpE"/>
    <property type="match status" value="1"/>
</dbReference>
<name>A0A955RQH3_UNCKA</name>
<dbReference type="Proteomes" id="UP000701698">
    <property type="component" value="Unassembled WGS sequence"/>
</dbReference>
<evidence type="ECO:0000256" key="3">
    <source>
        <dbReference type="SAM" id="MobiDB-lite"/>
    </source>
</evidence>